<feature type="non-terminal residue" evidence="1">
    <location>
        <position position="234"/>
    </location>
</feature>
<protein>
    <submittedName>
        <fullName evidence="1">Uncharacterized protein</fullName>
    </submittedName>
</protein>
<comment type="caution">
    <text evidence="1">The sequence shown here is derived from an EMBL/GenBank/DDBJ whole genome shotgun (WGS) entry which is preliminary data.</text>
</comment>
<organism evidence="1">
    <name type="scientific">marine sediment metagenome</name>
    <dbReference type="NCBI Taxonomy" id="412755"/>
    <lineage>
        <taxon>unclassified sequences</taxon>
        <taxon>metagenomes</taxon>
        <taxon>ecological metagenomes</taxon>
    </lineage>
</organism>
<name>A0A0F9N1L8_9ZZZZ</name>
<gene>
    <name evidence="1" type="ORF">LCGC14_1085320</name>
</gene>
<dbReference type="AlphaFoldDB" id="A0A0F9N1L8"/>
<dbReference type="EMBL" id="LAZR01004778">
    <property type="protein sequence ID" value="KKN05652.1"/>
    <property type="molecule type" value="Genomic_DNA"/>
</dbReference>
<proteinExistence type="predicted"/>
<reference evidence="1" key="1">
    <citation type="journal article" date="2015" name="Nature">
        <title>Complex archaea that bridge the gap between prokaryotes and eukaryotes.</title>
        <authorList>
            <person name="Spang A."/>
            <person name="Saw J.H."/>
            <person name="Jorgensen S.L."/>
            <person name="Zaremba-Niedzwiedzka K."/>
            <person name="Martijn J."/>
            <person name="Lind A.E."/>
            <person name="van Eijk R."/>
            <person name="Schleper C."/>
            <person name="Guy L."/>
            <person name="Ettema T.J."/>
        </authorList>
    </citation>
    <scope>NUCLEOTIDE SEQUENCE</scope>
</reference>
<sequence length="234" mass="24874">MSRETAKRAKRVLKAMGKTSDIAGSEMILPNTSGDHVRSIKRAAPVDDKDLVNKEYVDSKEVESFPTSITSGSVIFSDGTNLTEDNFNLFWNNATNELQSHHIKIVSDGTQAAPALKFNDTNTGFFKVADSIRLSINNSTKMTVDATGVGIGTSPMEALDVNGGILARGPLAVAGVTGTYMSHEASDITSFFNYGPDASTRGGGYKFYIREGDGGNSISPLRILNNGNVGIGVT</sequence>
<evidence type="ECO:0000313" key="1">
    <source>
        <dbReference type="EMBL" id="KKN05652.1"/>
    </source>
</evidence>
<accession>A0A0F9N1L8</accession>